<accession>A0A6C0BPF8</accession>
<feature type="transmembrane region" description="Helical" evidence="1">
    <location>
        <begin position="6"/>
        <end position="24"/>
    </location>
</feature>
<dbReference type="InterPro" id="IPR008979">
    <property type="entry name" value="Galactose-bd-like_sf"/>
</dbReference>
<dbReference type="EMBL" id="MN739197">
    <property type="protein sequence ID" value="QHS93143.1"/>
    <property type="molecule type" value="Genomic_DNA"/>
</dbReference>
<sequence length="199" mass="21759">MNGWVIALIVVIVIIIIGLIIYWVRRPRVPAVVPVVPVNPTNPVNPTTPVVPVVPITPVTPVVPTRTFRYIRLFKAGSEGSPINLGEVEAFKNINGLRVNVAAGKPVTATSTYQNYSPSNLTDGSNTTMWHSESIANQSATIDLQNNYELPVDIVIINRVTGFWERAIGVQVQLLDQNMSLIDVRTIADAQATYNISFA</sequence>
<dbReference type="SUPFAM" id="SSF49785">
    <property type="entry name" value="Galactose-binding domain-like"/>
    <property type="match status" value="1"/>
</dbReference>
<protein>
    <recommendedName>
        <fullName evidence="3">F5/8 type C domain-containing protein</fullName>
    </recommendedName>
</protein>
<organism evidence="2">
    <name type="scientific">viral metagenome</name>
    <dbReference type="NCBI Taxonomy" id="1070528"/>
    <lineage>
        <taxon>unclassified sequences</taxon>
        <taxon>metagenomes</taxon>
        <taxon>organismal metagenomes</taxon>
    </lineage>
</organism>
<proteinExistence type="predicted"/>
<dbReference type="Pfam" id="PF22633">
    <property type="entry name" value="F5_F8_type_C_2"/>
    <property type="match status" value="1"/>
</dbReference>
<name>A0A6C0BPF8_9ZZZZ</name>
<evidence type="ECO:0000313" key="2">
    <source>
        <dbReference type="EMBL" id="QHS93143.1"/>
    </source>
</evidence>
<keyword evidence="1" id="KW-0812">Transmembrane</keyword>
<reference evidence="2" key="1">
    <citation type="journal article" date="2020" name="Nature">
        <title>Giant virus diversity and host interactions through global metagenomics.</title>
        <authorList>
            <person name="Schulz F."/>
            <person name="Roux S."/>
            <person name="Paez-Espino D."/>
            <person name="Jungbluth S."/>
            <person name="Walsh D.A."/>
            <person name="Denef V.J."/>
            <person name="McMahon K.D."/>
            <person name="Konstantinidis K.T."/>
            <person name="Eloe-Fadrosh E.A."/>
            <person name="Kyrpides N.C."/>
            <person name="Woyke T."/>
        </authorList>
    </citation>
    <scope>NUCLEOTIDE SEQUENCE</scope>
    <source>
        <strain evidence="2">GVMAG-M-3300017651-5</strain>
    </source>
</reference>
<evidence type="ECO:0000256" key="1">
    <source>
        <dbReference type="SAM" id="Phobius"/>
    </source>
</evidence>
<dbReference type="AlphaFoldDB" id="A0A6C0BPF8"/>
<keyword evidence="1" id="KW-1133">Transmembrane helix</keyword>
<dbReference type="Gene3D" id="2.60.120.260">
    <property type="entry name" value="Galactose-binding domain-like"/>
    <property type="match status" value="1"/>
</dbReference>
<keyword evidence="1" id="KW-0472">Membrane</keyword>
<evidence type="ECO:0008006" key="3">
    <source>
        <dbReference type="Google" id="ProtNLM"/>
    </source>
</evidence>